<protein>
    <submittedName>
        <fullName evidence="10">Type II secretion system F family protein</fullName>
    </submittedName>
</protein>
<keyword evidence="3" id="KW-1003">Cell membrane</keyword>
<evidence type="ECO:0000256" key="3">
    <source>
        <dbReference type="ARBA" id="ARBA00022475"/>
    </source>
</evidence>
<dbReference type="GO" id="GO:0015628">
    <property type="term" value="P:protein secretion by the type II secretion system"/>
    <property type="evidence" value="ECO:0007669"/>
    <property type="project" value="TreeGrafter"/>
</dbReference>
<accession>A0A933DTN2</accession>
<dbReference type="Pfam" id="PF00482">
    <property type="entry name" value="T2SSF"/>
    <property type="match status" value="2"/>
</dbReference>
<evidence type="ECO:0000313" key="10">
    <source>
        <dbReference type="EMBL" id="MBI4132854.1"/>
    </source>
</evidence>
<comment type="similarity">
    <text evidence="2">Belongs to the GSP F family.</text>
</comment>
<feature type="transmembrane region" description="Helical" evidence="8">
    <location>
        <begin position="211"/>
        <end position="236"/>
    </location>
</feature>
<dbReference type="PANTHER" id="PTHR30012:SF0">
    <property type="entry name" value="TYPE II SECRETION SYSTEM PROTEIN F-RELATED"/>
    <property type="match status" value="1"/>
</dbReference>
<dbReference type="InterPro" id="IPR042094">
    <property type="entry name" value="T2SS_GspF_sf"/>
</dbReference>
<dbReference type="Proteomes" id="UP000756703">
    <property type="component" value="Unassembled WGS sequence"/>
</dbReference>
<feature type="transmembrane region" description="Helical" evidence="8">
    <location>
        <begin position="375"/>
        <end position="396"/>
    </location>
</feature>
<keyword evidence="5 8" id="KW-0812">Transmembrane</keyword>
<name>A0A933DTN2_9BACT</name>
<evidence type="ECO:0000256" key="6">
    <source>
        <dbReference type="ARBA" id="ARBA00022989"/>
    </source>
</evidence>
<evidence type="ECO:0000256" key="4">
    <source>
        <dbReference type="ARBA" id="ARBA00022519"/>
    </source>
</evidence>
<dbReference type="InterPro" id="IPR003004">
    <property type="entry name" value="GspF/PilC"/>
</dbReference>
<dbReference type="FunFam" id="1.20.81.30:FF:000001">
    <property type="entry name" value="Type II secretion system protein F"/>
    <property type="match status" value="2"/>
</dbReference>
<evidence type="ECO:0000256" key="8">
    <source>
        <dbReference type="SAM" id="Phobius"/>
    </source>
</evidence>
<feature type="domain" description="Type II secretion system protein GspF" evidence="9">
    <location>
        <begin position="69"/>
        <end position="192"/>
    </location>
</feature>
<feature type="domain" description="Type II secretion system protein GspF" evidence="9">
    <location>
        <begin position="273"/>
        <end position="394"/>
    </location>
</feature>
<reference evidence="10" key="1">
    <citation type="submission" date="2020-07" db="EMBL/GenBank/DDBJ databases">
        <title>Huge and variable diversity of episymbiotic CPR bacteria and DPANN archaea in groundwater ecosystems.</title>
        <authorList>
            <person name="He C.Y."/>
            <person name="Keren R."/>
            <person name="Whittaker M."/>
            <person name="Farag I.F."/>
            <person name="Doudna J."/>
            <person name="Cate J.H.D."/>
            <person name="Banfield J.F."/>
        </authorList>
    </citation>
    <scope>NUCLEOTIDE SEQUENCE</scope>
    <source>
        <strain evidence="10">NC_groundwater_1225_Ag_S-0.1um_56_177</strain>
    </source>
</reference>
<organism evidence="10 11">
    <name type="scientific">Candidatus Sungiibacteriota bacterium</name>
    <dbReference type="NCBI Taxonomy" id="2750080"/>
    <lineage>
        <taxon>Bacteria</taxon>
        <taxon>Candidatus Sungiibacteriota</taxon>
    </lineage>
</organism>
<dbReference type="PRINTS" id="PR00812">
    <property type="entry name" value="BCTERIALGSPF"/>
</dbReference>
<keyword evidence="4" id="KW-0997">Cell inner membrane</keyword>
<keyword evidence="7 8" id="KW-0472">Membrane</keyword>
<evidence type="ECO:0000259" key="9">
    <source>
        <dbReference type="Pfam" id="PF00482"/>
    </source>
</evidence>
<comment type="subcellular location">
    <subcellularLocation>
        <location evidence="1">Cell inner membrane</location>
        <topology evidence="1">Multi-pass membrane protein</topology>
    </subcellularLocation>
</comment>
<evidence type="ECO:0000256" key="5">
    <source>
        <dbReference type="ARBA" id="ARBA00022692"/>
    </source>
</evidence>
<evidence type="ECO:0000256" key="1">
    <source>
        <dbReference type="ARBA" id="ARBA00004429"/>
    </source>
</evidence>
<dbReference type="GO" id="GO:0005886">
    <property type="term" value="C:plasma membrane"/>
    <property type="evidence" value="ECO:0007669"/>
    <property type="project" value="UniProtKB-SubCell"/>
</dbReference>
<feature type="transmembrane region" description="Helical" evidence="8">
    <location>
        <begin position="168"/>
        <end position="191"/>
    </location>
</feature>
<dbReference type="AlphaFoldDB" id="A0A933DTN2"/>
<evidence type="ECO:0000313" key="11">
    <source>
        <dbReference type="Proteomes" id="UP000756703"/>
    </source>
</evidence>
<dbReference type="InterPro" id="IPR018076">
    <property type="entry name" value="T2SS_GspF_dom"/>
</dbReference>
<keyword evidence="6 8" id="KW-1133">Transmembrane helix</keyword>
<proteinExistence type="inferred from homology"/>
<sequence length="402" mass="44525">MAQFSYRARTSDGEVRSGIIEARTLEVAIEVLQRSNFIVTEIKPTSAGALLSRGIKIFDRIKSRDIVIFSRQLATLFQAQVPIMQSLRTLASETESTALRAIIGEILDDVSGGSLLSQTMAKHPPVFSRFYVSMVRAGEESGKLQDVFLYLADYLERSYALISKARSALMYPAFIFVAFIGVIIVMLVVVIPKLTAILTELGQELPFYTRAIIGVSSFFQHYGIFVALILVGLGIVGWRFSRTDQGELFFDELKIRVPIMGGLLRKIYLTRLADNLSTLIVAGIPIIRALEITGDVVANRVYERIIRDAMESVRAGNTISSSFEKYREIPPLISQMIRIGEESGRLDFILKNAAAFYQRDVDNLLENFVSLIEPALIVMLGAGVGILVAAVLVPLYNLSSVI</sequence>
<comment type="caution">
    <text evidence="10">The sequence shown here is derived from an EMBL/GenBank/DDBJ whole genome shotgun (WGS) entry which is preliminary data.</text>
</comment>
<dbReference type="PANTHER" id="PTHR30012">
    <property type="entry name" value="GENERAL SECRETION PATHWAY PROTEIN"/>
    <property type="match status" value="1"/>
</dbReference>
<evidence type="ECO:0000256" key="7">
    <source>
        <dbReference type="ARBA" id="ARBA00023136"/>
    </source>
</evidence>
<evidence type="ECO:0000256" key="2">
    <source>
        <dbReference type="ARBA" id="ARBA00005745"/>
    </source>
</evidence>
<dbReference type="EMBL" id="JACQMI010000013">
    <property type="protein sequence ID" value="MBI4132854.1"/>
    <property type="molecule type" value="Genomic_DNA"/>
</dbReference>
<dbReference type="Gene3D" id="1.20.81.30">
    <property type="entry name" value="Type II secretion system (T2SS), domain F"/>
    <property type="match status" value="2"/>
</dbReference>
<gene>
    <name evidence="10" type="ORF">HY473_02110</name>
</gene>